<sequence length="458" mass="52097">MPGDSETAPAAHGRAQVEDGERFVTNPALFRGMRAHWSADSDYQFVLVLAQHTVCNERQGLILNHKYIDPAVVKDIAAGLDNNTHIDDLVKRLAQKYATKKEEHRSYECIGLISRLREKVPQFSWDQLNHKHINMWTRTIVPFRQLFHSGQLFRGKHILHKDCKRFTKAIIDYFVHIIAKGMSHADPNMFVKGADRGSRLLEQWLTAMLVHHGQDMVNFLFVCGTRLATSFIDSKSSQEHTPQDTQFLNTKSPRPEQVLHVLKELMCHIVRNETYNALSIPREDTSTPLSHGSGTAMAASSGMTYGDSTPPHVSHQWPRQTWTPEHGPYRARGADVAPYPRDDYRTAAGGMPDHHYHHYNRPASRTAAGPHGFLEHGHYDQAPYEPLHRIPPGGRHIHSPPEDHRSSYLEVDPYEMYRSHPDMRAPRHPHSNSAGLAGPTRRTSEHGLSQHTGRHHPY</sequence>
<organism evidence="1 2">
    <name type="scientific">Coemansia helicoidea</name>
    <dbReference type="NCBI Taxonomy" id="1286919"/>
    <lineage>
        <taxon>Eukaryota</taxon>
        <taxon>Fungi</taxon>
        <taxon>Fungi incertae sedis</taxon>
        <taxon>Zoopagomycota</taxon>
        <taxon>Kickxellomycotina</taxon>
        <taxon>Kickxellomycetes</taxon>
        <taxon>Kickxellales</taxon>
        <taxon>Kickxellaceae</taxon>
        <taxon>Coemansia</taxon>
    </lineage>
</organism>
<reference evidence="1" key="1">
    <citation type="submission" date="2022-07" db="EMBL/GenBank/DDBJ databases">
        <title>Phylogenomic reconstructions and comparative analyses of Kickxellomycotina fungi.</title>
        <authorList>
            <person name="Reynolds N.K."/>
            <person name="Stajich J.E."/>
            <person name="Barry K."/>
            <person name="Grigoriev I.V."/>
            <person name="Crous P."/>
            <person name="Smith M.E."/>
        </authorList>
    </citation>
    <scope>NUCLEOTIDE SEQUENCE</scope>
    <source>
        <strain evidence="1">BCRC 34780</strain>
    </source>
</reference>
<evidence type="ECO:0000313" key="2">
    <source>
        <dbReference type="Proteomes" id="UP001140087"/>
    </source>
</evidence>
<comment type="caution">
    <text evidence="1">The sequence shown here is derived from an EMBL/GenBank/DDBJ whole genome shotgun (WGS) entry which is preliminary data.</text>
</comment>
<dbReference type="Proteomes" id="UP001140087">
    <property type="component" value="Unassembled WGS sequence"/>
</dbReference>
<proteinExistence type="predicted"/>
<keyword evidence="2" id="KW-1185">Reference proteome</keyword>
<evidence type="ECO:0000313" key="1">
    <source>
        <dbReference type="EMBL" id="KAJ2807534.1"/>
    </source>
</evidence>
<name>A0ACC1LF68_9FUNG</name>
<accession>A0ACC1LF68</accession>
<gene>
    <name evidence="1" type="ORF">H4R21_000439</name>
</gene>
<protein>
    <submittedName>
        <fullName evidence="1">Uncharacterized protein</fullName>
    </submittedName>
</protein>
<dbReference type="EMBL" id="JANBUN010000050">
    <property type="protein sequence ID" value="KAJ2807534.1"/>
    <property type="molecule type" value="Genomic_DNA"/>
</dbReference>
<feature type="non-terminal residue" evidence="1">
    <location>
        <position position="458"/>
    </location>
</feature>